<dbReference type="EMBL" id="JAXLQG010000017">
    <property type="protein sequence ID" value="KAK5531275.1"/>
    <property type="molecule type" value="Genomic_DNA"/>
</dbReference>
<evidence type="ECO:0000256" key="4">
    <source>
        <dbReference type="ARBA" id="ARBA00023242"/>
    </source>
</evidence>
<evidence type="ECO:0000256" key="1">
    <source>
        <dbReference type="ARBA" id="ARBA00004123"/>
    </source>
</evidence>
<dbReference type="GO" id="GO:0005694">
    <property type="term" value="C:chromosome"/>
    <property type="evidence" value="ECO:0007669"/>
    <property type="project" value="UniProtKB-SubCell"/>
</dbReference>
<comment type="subcellular location">
    <subcellularLocation>
        <location evidence="2">Chromosome</location>
    </subcellularLocation>
    <subcellularLocation>
        <location evidence="1">Nucleus</location>
    </subcellularLocation>
</comment>
<dbReference type="PROSITE" id="PS50815">
    <property type="entry name" value="HORMA"/>
    <property type="match status" value="1"/>
</dbReference>
<proteinExistence type="predicted"/>
<dbReference type="GO" id="GO:0005634">
    <property type="term" value="C:nucleus"/>
    <property type="evidence" value="ECO:0007669"/>
    <property type="project" value="UniProtKB-SubCell"/>
</dbReference>
<evidence type="ECO:0000313" key="8">
    <source>
        <dbReference type="EMBL" id="KAK5531275.1"/>
    </source>
</evidence>
<evidence type="ECO:0000256" key="2">
    <source>
        <dbReference type="ARBA" id="ARBA00004286"/>
    </source>
</evidence>
<dbReference type="InterPro" id="IPR051294">
    <property type="entry name" value="HORMA_MeioticProgression"/>
</dbReference>
<keyword evidence="9" id="KW-1185">Reference proteome</keyword>
<gene>
    <name evidence="8" type="ORF">LTR25_008382</name>
</gene>
<evidence type="ECO:0000259" key="7">
    <source>
        <dbReference type="PROSITE" id="PS50815"/>
    </source>
</evidence>
<dbReference type="Proteomes" id="UP001345827">
    <property type="component" value="Unassembled WGS sequence"/>
</dbReference>
<dbReference type="Gene3D" id="3.30.900.10">
    <property type="entry name" value="HORMA domain"/>
    <property type="match status" value="1"/>
</dbReference>
<feature type="domain" description="HORMA" evidence="7">
    <location>
        <begin position="18"/>
        <end position="251"/>
    </location>
</feature>
<keyword evidence="4" id="KW-0539">Nucleus</keyword>
<dbReference type="PANTHER" id="PTHR48225:SF7">
    <property type="entry name" value="MEIOSIS-SPECIFIC PROTEIN HOP1"/>
    <property type="match status" value="1"/>
</dbReference>
<keyword evidence="5" id="KW-0469">Meiosis</keyword>
<organism evidence="8 9">
    <name type="scientific">Vermiconidia calcicola</name>
    <dbReference type="NCBI Taxonomy" id="1690605"/>
    <lineage>
        <taxon>Eukaryota</taxon>
        <taxon>Fungi</taxon>
        <taxon>Dikarya</taxon>
        <taxon>Ascomycota</taxon>
        <taxon>Pezizomycotina</taxon>
        <taxon>Dothideomycetes</taxon>
        <taxon>Dothideomycetidae</taxon>
        <taxon>Mycosphaerellales</taxon>
        <taxon>Extremaceae</taxon>
        <taxon>Vermiconidia</taxon>
    </lineage>
</organism>
<accession>A0AAV9PXS6</accession>
<dbReference type="AlphaFoldDB" id="A0AAV9PXS6"/>
<dbReference type="InterPro" id="IPR036570">
    <property type="entry name" value="HORMA_dom_sf"/>
</dbReference>
<evidence type="ECO:0000256" key="5">
    <source>
        <dbReference type="ARBA" id="ARBA00023254"/>
    </source>
</evidence>
<dbReference type="Pfam" id="PF02301">
    <property type="entry name" value="HORMA"/>
    <property type="match status" value="1"/>
</dbReference>
<sequence length="624" mass="69824">MSEQLVLPRPSEQLLTQEKSLALVQIFINASLACIAHTRELIPWTSPCFRVRYIDQINAVIDADEVDLYRAFSALEGESTDCGQEIRFLIRGGHTRADQMLEMLEDGIFEALQRSYLDTLQVFITKAADPRAVLETYSFAFKYVDGRLNSILLAPTSRSLVLENFQKSFKSVIRALLRSLQDLPRLPAHRRLGMSLVYNDDCPPKYQPPGFVDQQDFPHEAGDKICNTLWDDGWSMVGKLETGHHQVAVGVRSLHSEKTTSFVDPHDTAMSKQLQAMQKTSSQPITNLTSTLRDSGSRRKRANNVLIPAKRLKVAHGQEVQEDGVQKQVNSNQPAEETEDPKHPSATGIVQQASIVSSNASVNPSQRSAVEHPRRLVASKLAQILIHCYAIQRGVTGTSPVFDENLLAGGMIKRRLRSSRVKYVEQQGILLHKDGFHRMLDPCNFAERTLDKALADLVEEHILLPRDKQSWQLQALSKDGIQGVQEKFLDPLAYIEHLYENDVDETLPLQRTTLLADELKRFAQGCDFTAAEGCHEFITYDDFDQKVSRWGYYEDTSVLKGDRCLTGPSPAAPVLRRKISISRALIDIDRSAPDESSGIEEFSQPIGDIGYSSDFASTSTATAD</sequence>
<evidence type="ECO:0000313" key="9">
    <source>
        <dbReference type="Proteomes" id="UP001345827"/>
    </source>
</evidence>
<dbReference type="GO" id="GO:0051598">
    <property type="term" value="P:meiotic recombination checkpoint signaling"/>
    <property type="evidence" value="ECO:0007669"/>
    <property type="project" value="TreeGrafter"/>
</dbReference>
<evidence type="ECO:0000256" key="3">
    <source>
        <dbReference type="ARBA" id="ARBA00022454"/>
    </source>
</evidence>
<comment type="caution">
    <text evidence="8">The sequence shown here is derived from an EMBL/GenBank/DDBJ whole genome shotgun (WGS) entry which is preliminary data.</text>
</comment>
<protein>
    <recommendedName>
        <fullName evidence="7">HORMA domain-containing protein</fullName>
    </recommendedName>
</protein>
<dbReference type="SUPFAM" id="SSF56019">
    <property type="entry name" value="The spindle assembly checkpoint protein mad2"/>
    <property type="match status" value="1"/>
</dbReference>
<dbReference type="GO" id="GO:0007130">
    <property type="term" value="P:synaptonemal complex assembly"/>
    <property type="evidence" value="ECO:0007669"/>
    <property type="project" value="TreeGrafter"/>
</dbReference>
<name>A0AAV9PXS6_9PEZI</name>
<feature type="compositionally biased region" description="Polar residues" evidence="6">
    <location>
        <begin position="277"/>
        <end position="294"/>
    </location>
</feature>
<dbReference type="InterPro" id="IPR003511">
    <property type="entry name" value="HORMA_dom"/>
</dbReference>
<feature type="region of interest" description="Disordered" evidence="6">
    <location>
        <begin position="277"/>
        <end position="346"/>
    </location>
</feature>
<dbReference type="PANTHER" id="PTHR48225">
    <property type="entry name" value="HORMA DOMAIN-CONTAINING PROTEIN 1"/>
    <property type="match status" value="1"/>
</dbReference>
<evidence type="ECO:0000256" key="6">
    <source>
        <dbReference type="SAM" id="MobiDB-lite"/>
    </source>
</evidence>
<reference evidence="8 9" key="1">
    <citation type="submission" date="2023-06" db="EMBL/GenBank/DDBJ databases">
        <title>Black Yeasts Isolated from many extreme environments.</title>
        <authorList>
            <person name="Coleine C."/>
            <person name="Stajich J.E."/>
            <person name="Selbmann L."/>
        </authorList>
    </citation>
    <scope>NUCLEOTIDE SEQUENCE [LARGE SCALE GENOMIC DNA]</scope>
    <source>
        <strain evidence="8 9">CCFEE 5887</strain>
    </source>
</reference>
<keyword evidence="3" id="KW-0158">Chromosome</keyword>